<dbReference type="PANTHER" id="PTHR37017:SF11">
    <property type="entry name" value="ESTERASE_LIPASE_THIOESTERASE DOMAIN-CONTAINING PROTEIN"/>
    <property type="match status" value="1"/>
</dbReference>
<keyword evidence="3" id="KW-1185">Reference proteome</keyword>
<reference evidence="2 3" key="1">
    <citation type="submission" date="2019-12" db="EMBL/GenBank/DDBJ databases">
        <title>Nesterenkonia muleiensis sp. nov., a novel actinobacterium isolated from sap of Populus euphratica.</title>
        <authorList>
            <person name="Wang R."/>
        </authorList>
    </citation>
    <scope>NUCLEOTIDE SEQUENCE [LARGE SCALE GENOMIC DNA]</scope>
    <source>
        <strain evidence="2 3">F10</strain>
    </source>
</reference>
<keyword evidence="2" id="KW-0378">Hydrolase</keyword>
<dbReference type="OrthoDB" id="9773549at2"/>
<dbReference type="InterPro" id="IPR000073">
    <property type="entry name" value="AB_hydrolase_1"/>
</dbReference>
<feature type="domain" description="AB hydrolase-1" evidence="1">
    <location>
        <begin position="4"/>
        <end position="218"/>
    </location>
</feature>
<evidence type="ECO:0000259" key="1">
    <source>
        <dbReference type="Pfam" id="PF12697"/>
    </source>
</evidence>
<name>A0A7K1UIJ4_9MICC</name>
<proteinExistence type="predicted"/>
<evidence type="ECO:0000313" key="3">
    <source>
        <dbReference type="Proteomes" id="UP000460157"/>
    </source>
</evidence>
<organism evidence="2 3">
    <name type="scientific">Nesterenkonia alkaliphila</name>
    <dbReference type="NCBI Taxonomy" id="1463631"/>
    <lineage>
        <taxon>Bacteria</taxon>
        <taxon>Bacillati</taxon>
        <taxon>Actinomycetota</taxon>
        <taxon>Actinomycetes</taxon>
        <taxon>Micrococcales</taxon>
        <taxon>Micrococcaceae</taxon>
        <taxon>Nesterenkonia</taxon>
    </lineage>
</organism>
<dbReference type="AlphaFoldDB" id="A0A7K1UIJ4"/>
<dbReference type="Gene3D" id="3.40.50.1820">
    <property type="entry name" value="alpha/beta hydrolase"/>
    <property type="match status" value="1"/>
</dbReference>
<dbReference type="PANTHER" id="PTHR37017">
    <property type="entry name" value="AB HYDROLASE-1 DOMAIN-CONTAINING PROTEIN-RELATED"/>
    <property type="match status" value="1"/>
</dbReference>
<dbReference type="SUPFAM" id="SSF53474">
    <property type="entry name" value="alpha/beta-Hydrolases"/>
    <property type="match status" value="1"/>
</dbReference>
<dbReference type="EMBL" id="WRPM01000058">
    <property type="protein sequence ID" value="MVT26300.1"/>
    <property type="molecule type" value="Genomic_DNA"/>
</dbReference>
<comment type="caution">
    <text evidence="2">The sequence shown here is derived from an EMBL/GenBank/DDBJ whole genome shotgun (WGS) entry which is preliminary data.</text>
</comment>
<dbReference type="Proteomes" id="UP000460157">
    <property type="component" value="Unassembled WGS sequence"/>
</dbReference>
<evidence type="ECO:0000313" key="2">
    <source>
        <dbReference type="EMBL" id="MVT26300.1"/>
    </source>
</evidence>
<protein>
    <submittedName>
        <fullName evidence="2">Alpha/beta fold hydrolase</fullName>
    </submittedName>
</protein>
<dbReference type="GO" id="GO:0016787">
    <property type="term" value="F:hydrolase activity"/>
    <property type="evidence" value="ECO:0007669"/>
    <property type="project" value="UniProtKB-KW"/>
</dbReference>
<dbReference type="Pfam" id="PF12697">
    <property type="entry name" value="Abhydrolase_6"/>
    <property type="match status" value="1"/>
</dbReference>
<dbReference type="RefSeq" id="WP_157323116.1">
    <property type="nucleotide sequence ID" value="NZ_BMFX01000047.1"/>
</dbReference>
<accession>A0A7K1UIJ4</accession>
<dbReference type="InterPro" id="IPR052897">
    <property type="entry name" value="Sec-Metab_Biosynth_Hydrolase"/>
</dbReference>
<sequence length="226" mass="24296">MSHFVLIPGLWLQASSWDQVVPHLESAGHSADALTLPSAAGTTLQEWTDSVVKALDTAQQPVVLVGHSAGCGLAYAAADARPERVRRLVLIGGFPLPDGMPLLDEDLPAEALIELPEFSVFSEEDLAGLDDAALEQFRAESVPVPAAVFESTLSLRNPARLQIPTTAVCTEYSAAQLKKWTDEGLPPTTELPKLAELNYIDLPTGHWPQFSRPKDLAELLVRAAGD</sequence>
<gene>
    <name evidence="2" type="ORF">GNZ21_08010</name>
</gene>
<dbReference type="InterPro" id="IPR029058">
    <property type="entry name" value="AB_hydrolase_fold"/>
</dbReference>